<gene>
    <name evidence="2" type="ORF">BDV98DRAFT_566329</name>
</gene>
<feature type="transmembrane region" description="Helical" evidence="1">
    <location>
        <begin position="75"/>
        <end position="98"/>
    </location>
</feature>
<protein>
    <submittedName>
        <fullName evidence="2">Uncharacterized protein</fullName>
    </submittedName>
</protein>
<keyword evidence="3" id="KW-1185">Reference proteome</keyword>
<accession>A0A5C3QQD7</accession>
<reference evidence="2 3" key="1">
    <citation type="journal article" date="2019" name="Nat. Ecol. Evol.">
        <title>Megaphylogeny resolves global patterns of mushroom evolution.</title>
        <authorList>
            <person name="Varga T."/>
            <person name="Krizsan K."/>
            <person name="Foldi C."/>
            <person name="Dima B."/>
            <person name="Sanchez-Garcia M."/>
            <person name="Sanchez-Ramirez S."/>
            <person name="Szollosi G.J."/>
            <person name="Szarkandi J.G."/>
            <person name="Papp V."/>
            <person name="Albert L."/>
            <person name="Andreopoulos W."/>
            <person name="Angelini C."/>
            <person name="Antonin V."/>
            <person name="Barry K.W."/>
            <person name="Bougher N.L."/>
            <person name="Buchanan P."/>
            <person name="Buyck B."/>
            <person name="Bense V."/>
            <person name="Catcheside P."/>
            <person name="Chovatia M."/>
            <person name="Cooper J."/>
            <person name="Damon W."/>
            <person name="Desjardin D."/>
            <person name="Finy P."/>
            <person name="Geml J."/>
            <person name="Haridas S."/>
            <person name="Hughes K."/>
            <person name="Justo A."/>
            <person name="Karasinski D."/>
            <person name="Kautmanova I."/>
            <person name="Kiss B."/>
            <person name="Kocsube S."/>
            <person name="Kotiranta H."/>
            <person name="LaButti K.M."/>
            <person name="Lechner B.E."/>
            <person name="Liimatainen K."/>
            <person name="Lipzen A."/>
            <person name="Lukacs Z."/>
            <person name="Mihaltcheva S."/>
            <person name="Morgado L.N."/>
            <person name="Niskanen T."/>
            <person name="Noordeloos M.E."/>
            <person name="Ohm R.A."/>
            <person name="Ortiz-Santana B."/>
            <person name="Ovrebo C."/>
            <person name="Racz N."/>
            <person name="Riley R."/>
            <person name="Savchenko A."/>
            <person name="Shiryaev A."/>
            <person name="Soop K."/>
            <person name="Spirin V."/>
            <person name="Szebenyi C."/>
            <person name="Tomsovsky M."/>
            <person name="Tulloss R.E."/>
            <person name="Uehling J."/>
            <person name="Grigoriev I.V."/>
            <person name="Vagvolgyi C."/>
            <person name="Papp T."/>
            <person name="Martin F.M."/>
            <person name="Miettinen O."/>
            <person name="Hibbett D.S."/>
            <person name="Nagy L.G."/>
        </authorList>
    </citation>
    <scope>NUCLEOTIDE SEQUENCE [LARGE SCALE GENOMIC DNA]</scope>
    <source>
        <strain evidence="2 3">CBS 309.79</strain>
    </source>
</reference>
<sequence>MMEAERKRDRGTVRHASSTYLDSADLGGTRVLHCLFSWNASSAEVFATFIATLEMWYPVFIALEDVHNTGENPERFWLVIIINSALCFNFLPLLLAAVHGLGPTG</sequence>
<evidence type="ECO:0000313" key="3">
    <source>
        <dbReference type="Proteomes" id="UP000305067"/>
    </source>
</evidence>
<dbReference type="EMBL" id="ML178822">
    <property type="protein sequence ID" value="TFL02741.1"/>
    <property type="molecule type" value="Genomic_DNA"/>
</dbReference>
<dbReference type="Proteomes" id="UP000305067">
    <property type="component" value="Unassembled WGS sequence"/>
</dbReference>
<evidence type="ECO:0000256" key="1">
    <source>
        <dbReference type="SAM" id="Phobius"/>
    </source>
</evidence>
<evidence type="ECO:0000313" key="2">
    <source>
        <dbReference type="EMBL" id="TFL02741.1"/>
    </source>
</evidence>
<name>A0A5C3QQD7_9AGAR</name>
<keyword evidence="1" id="KW-0812">Transmembrane</keyword>
<keyword evidence="1" id="KW-0472">Membrane</keyword>
<dbReference type="AlphaFoldDB" id="A0A5C3QQD7"/>
<proteinExistence type="predicted"/>
<organism evidence="2 3">
    <name type="scientific">Pterulicium gracile</name>
    <dbReference type="NCBI Taxonomy" id="1884261"/>
    <lineage>
        <taxon>Eukaryota</taxon>
        <taxon>Fungi</taxon>
        <taxon>Dikarya</taxon>
        <taxon>Basidiomycota</taxon>
        <taxon>Agaricomycotina</taxon>
        <taxon>Agaricomycetes</taxon>
        <taxon>Agaricomycetidae</taxon>
        <taxon>Agaricales</taxon>
        <taxon>Pleurotineae</taxon>
        <taxon>Pterulaceae</taxon>
        <taxon>Pterulicium</taxon>
    </lineage>
</organism>
<keyword evidence="1" id="KW-1133">Transmembrane helix</keyword>